<organism evidence="6 7">
    <name type="scientific">Aquibacillus halophilus</name>
    <dbReference type="NCBI Taxonomy" id="930132"/>
    <lineage>
        <taxon>Bacteria</taxon>
        <taxon>Bacillati</taxon>
        <taxon>Bacillota</taxon>
        <taxon>Bacilli</taxon>
        <taxon>Bacillales</taxon>
        <taxon>Bacillaceae</taxon>
        <taxon>Aquibacillus</taxon>
    </lineage>
</organism>
<dbReference type="PANTHER" id="PTHR11472:SF57">
    <property type="entry name" value="ATP-DEPENDENT HELICASE YPVA-RELATED"/>
    <property type="match status" value="1"/>
</dbReference>
<dbReference type="RefSeq" id="WP_153735417.1">
    <property type="nucleotide sequence ID" value="NZ_WJNG01000002.1"/>
</dbReference>
<feature type="domain" description="Helicase ATP-binding" evidence="5">
    <location>
        <begin position="28"/>
        <end position="303"/>
    </location>
</feature>
<dbReference type="PROSITE" id="PS51193">
    <property type="entry name" value="HELICASE_ATP_BIND_2"/>
    <property type="match status" value="1"/>
</dbReference>
<proteinExistence type="inferred from homology"/>
<dbReference type="GO" id="GO:0016818">
    <property type="term" value="F:hydrolase activity, acting on acid anhydrides, in phosphorus-containing anhydrides"/>
    <property type="evidence" value="ECO:0007669"/>
    <property type="project" value="InterPro"/>
</dbReference>
<dbReference type="Proteomes" id="UP000799092">
    <property type="component" value="Unassembled WGS sequence"/>
</dbReference>
<evidence type="ECO:0000259" key="5">
    <source>
        <dbReference type="PROSITE" id="PS51193"/>
    </source>
</evidence>
<keyword evidence="2" id="KW-0378">Hydrolase</keyword>
<dbReference type="InterPro" id="IPR027417">
    <property type="entry name" value="P-loop_NTPase"/>
</dbReference>
<accession>A0A6A8D7R4</accession>
<evidence type="ECO:0000256" key="2">
    <source>
        <dbReference type="ARBA" id="ARBA00022801"/>
    </source>
</evidence>
<evidence type="ECO:0000256" key="1">
    <source>
        <dbReference type="ARBA" id="ARBA00022741"/>
    </source>
</evidence>
<reference evidence="6" key="1">
    <citation type="submission" date="2019-11" db="EMBL/GenBank/DDBJ databases">
        <authorList>
            <person name="Li J."/>
        </authorList>
    </citation>
    <scope>NUCLEOTIDE SEQUENCE</scope>
    <source>
        <strain evidence="6">B6B</strain>
    </source>
</reference>
<dbReference type="GO" id="GO:0006139">
    <property type="term" value="P:nucleobase-containing compound metabolic process"/>
    <property type="evidence" value="ECO:0007669"/>
    <property type="project" value="InterPro"/>
</dbReference>
<evidence type="ECO:0000313" key="6">
    <source>
        <dbReference type="EMBL" id="MRH41795.1"/>
    </source>
</evidence>
<dbReference type="InterPro" id="IPR006555">
    <property type="entry name" value="ATP-dep_Helicase_C"/>
</dbReference>
<dbReference type="Gene3D" id="3.40.50.300">
    <property type="entry name" value="P-loop containing nucleotide triphosphate hydrolases"/>
    <property type="match status" value="2"/>
</dbReference>
<gene>
    <name evidence="6" type="ORF">GH741_03805</name>
</gene>
<sequence length="642" mass="74780">MSKSLPFTISKTENFFDRLGDYVGDVFYDILPEQGYELRDEQIYMAFQLEQAFKNKTTIFAEAGVGTGKTFVYLLYAICFARYKRKPAIISCADETLIEQLVKEEGDIQKLEKALGINIDVRLAKAREQYVCIKKLDPLANKTDDEDILKVHDQIPDFVFEQGSSMQSFERYGDRKEYPWVPNDKWEKIAWDPLQQCSTCDWRHRSGQTLNREYYRHSTDLIICSHDFYMEHVWTKDSRKREGQMPLLPEASSVVFDEGHLLEFAAQKALTYRFHSATLSNVLTGYMSQDVREVSLYLIEDILTLHDEWFGLLSDTAVLVEGSNRLEVPRTKTMMDLATKMNEKVQYLLEQLVFDSELFTIDEYHVKIIEEYLEFFSYGLAILLEDDQGIFWLEENESESSFVIMPRLVEDVLKNEVFSQSIPFVFSSATLSQAGDFNYISDSLGINRYDSFTVKSPFDYQKQMKVFGHVQVNETGKWQEIAKQLRDNNGKTLILFSSKEEMSRFQEWANQEVWEFPMIYEGEREISELVKNFQLDKPSVLCSYHLWEGLDVPGESLSQVIIASLPFPPHDPVFKAKRKHAKNPIEEVDTPYMILRLRQGIGRLIRTSSDKGIIQIWMDQKEKDLYKEAIEQVIPVDLSWLS</sequence>
<dbReference type="InterPro" id="IPR045028">
    <property type="entry name" value="DinG/Rad3-like"/>
</dbReference>
<keyword evidence="3" id="KW-0067">ATP-binding</keyword>
<comment type="similarity">
    <text evidence="4">Belongs to the helicase family. DinG subfamily.</text>
</comment>
<keyword evidence="7" id="KW-1185">Reference proteome</keyword>
<dbReference type="EMBL" id="WJNG01000002">
    <property type="protein sequence ID" value="MRH41795.1"/>
    <property type="molecule type" value="Genomic_DNA"/>
</dbReference>
<keyword evidence="6" id="KW-0347">Helicase</keyword>
<dbReference type="SUPFAM" id="SSF52540">
    <property type="entry name" value="P-loop containing nucleoside triphosphate hydrolases"/>
    <property type="match status" value="1"/>
</dbReference>
<dbReference type="GO" id="GO:0003676">
    <property type="term" value="F:nucleic acid binding"/>
    <property type="evidence" value="ECO:0007669"/>
    <property type="project" value="InterPro"/>
</dbReference>
<evidence type="ECO:0000313" key="7">
    <source>
        <dbReference type="Proteomes" id="UP000799092"/>
    </source>
</evidence>
<name>A0A6A8D7R4_9BACI</name>
<dbReference type="Pfam" id="PF13307">
    <property type="entry name" value="Helicase_C_2"/>
    <property type="match status" value="1"/>
</dbReference>
<dbReference type="AlphaFoldDB" id="A0A6A8D7R4"/>
<protein>
    <submittedName>
        <fullName evidence="6">ATP-dependent DNA helicase</fullName>
    </submittedName>
</protein>
<comment type="caution">
    <text evidence="6">The sequence shown here is derived from an EMBL/GenBank/DDBJ whole genome shotgun (WGS) entry which is preliminary data.</text>
</comment>
<dbReference type="GO" id="GO:0003678">
    <property type="term" value="F:DNA helicase activity"/>
    <property type="evidence" value="ECO:0007669"/>
    <property type="project" value="TreeGrafter"/>
</dbReference>
<keyword evidence="1" id="KW-0547">Nucleotide-binding</keyword>
<dbReference type="OrthoDB" id="9803913at2"/>
<dbReference type="SMART" id="SM00491">
    <property type="entry name" value="HELICc2"/>
    <property type="match status" value="1"/>
</dbReference>
<evidence type="ECO:0000256" key="4">
    <source>
        <dbReference type="ARBA" id="ARBA00038058"/>
    </source>
</evidence>
<dbReference type="GO" id="GO:0005524">
    <property type="term" value="F:ATP binding"/>
    <property type="evidence" value="ECO:0007669"/>
    <property type="project" value="UniProtKB-KW"/>
</dbReference>
<evidence type="ECO:0000256" key="3">
    <source>
        <dbReference type="ARBA" id="ARBA00022840"/>
    </source>
</evidence>
<dbReference type="InterPro" id="IPR014013">
    <property type="entry name" value="Helic_SF1/SF2_ATP-bd_DinG/Rad3"/>
</dbReference>
<dbReference type="PANTHER" id="PTHR11472">
    <property type="entry name" value="DNA REPAIR DEAD HELICASE RAD3/XP-D SUBFAMILY MEMBER"/>
    <property type="match status" value="1"/>
</dbReference>